<dbReference type="Proteomes" id="UP001652461">
    <property type="component" value="Unassembled WGS sequence"/>
</dbReference>
<dbReference type="CDD" id="cd06579">
    <property type="entry name" value="TM_PBP1_transp_AraH_like"/>
    <property type="match status" value="1"/>
</dbReference>
<comment type="subcellular location">
    <subcellularLocation>
        <location evidence="1">Cell membrane</location>
        <topology evidence="1">Multi-pass membrane protein</topology>
    </subcellularLocation>
</comment>
<evidence type="ECO:0000256" key="3">
    <source>
        <dbReference type="ARBA" id="ARBA00022692"/>
    </source>
</evidence>
<evidence type="ECO:0000256" key="5">
    <source>
        <dbReference type="ARBA" id="ARBA00023136"/>
    </source>
</evidence>
<evidence type="ECO:0000256" key="4">
    <source>
        <dbReference type="ARBA" id="ARBA00022989"/>
    </source>
</evidence>
<evidence type="ECO:0000256" key="1">
    <source>
        <dbReference type="ARBA" id="ARBA00004651"/>
    </source>
</evidence>
<evidence type="ECO:0000313" key="8">
    <source>
        <dbReference type="Proteomes" id="UP001652461"/>
    </source>
</evidence>
<feature type="transmembrane region" description="Helical" evidence="6">
    <location>
        <begin position="269"/>
        <end position="288"/>
    </location>
</feature>
<comment type="caution">
    <text evidence="7">The sequence shown here is derived from an EMBL/GenBank/DDBJ whole genome shotgun (WGS) entry which is preliminary data.</text>
</comment>
<dbReference type="RefSeq" id="WP_262670895.1">
    <property type="nucleotide sequence ID" value="NZ_JAOQKC010000025.1"/>
</dbReference>
<evidence type="ECO:0000256" key="2">
    <source>
        <dbReference type="ARBA" id="ARBA00022475"/>
    </source>
</evidence>
<proteinExistence type="predicted"/>
<dbReference type="InterPro" id="IPR001851">
    <property type="entry name" value="ABC_transp_permease"/>
</dbReference>
<dbReference type="EMBL" id="JAOQKC010000025">
    <property type="protein sequence ID" value="MCU6698138.1"/>
    <property type="molecule type" value="Genomic_DNA"/>
</dbReference>
<name>A0ABT2S0W8_9FIRM</name>
<organism evidence="7 8">
    <name type="scientific">Laedolimicola ammoniilytica</name>
    <dbReference type="NCBI Taxonomy" id="2981771"/>
    <lineage>
        <taxon>Bacteria</taxon>
        <taxon>Bacillati</taxon>
        <taxon>Bacillota</taxon>
        <taxon>Clostridia</taxon>
        <taxon>Lachnospirales</taxon>
        <taxon>Lachnospiraceae</taxon>
        <taxon>Laedolimicola</taxon>
    </lineage>
</organism>
<feature type="transmembrane region" description="Helical" evidence="6">
    <location>
        <begin position="20"/>
        <end position="39"/>
    </location>
</feature>
<feature type="transmembrane region" description="Helical" evidence="6">
    <location>
        <begin position="213"/>
        <end position="233"/>
    </location>
</feature>
<dbReference type="PANTHER" id="PTHR32196">
    <property type="entry name" value="ABC TRANSPORTER PERMEASE PROTEIN YPHD-RELATED-RELATED"/>
    <property type="match status" value="1"/>
</dbReference>
<feature type="transmembrane region" description="Helical" evidence="6">
    <location>
        <begin position="162"/>
        <end position="184"/>
    </location>
</feature>
<sequence length="322" mass="34066">MKDNKGKNKRKTQGMSKFAIWIALVVLMLFFSVASSGFLTPTNLFNVLRQVAVNGIAAVGMTMIIITGGIDISTGSIMGVASVGCASLMAMGVSPIVAMVIVLVAGLLIGICNGFFVYEIELPPMIATLAVSTILRGTTYIISGGLPVYGLPKSFNIIGQGYFGPVPVPVILMIICFVIGWFILEKTAFGRYIYGVGSNSEASRLSGVNVRKVIYAVYGMCGLFSALAGMVLLSRVNSGQPKAGENYEMDIITAVVLGGVSTSGGEGRIVNVIVGLLLIGVLLNGMVLMNIPDYYQRVVKGVVLLLAISYDKLSQKRARKGV</sequence>
<gene>
    <name evidence="7" type="ORF">OCV63_14740</name>
</gene>
<keyword evidence="2" id="KW-1003">Cell membrane</keyword>
<keyword evidence="8" id="KW-1185">Reference proteome</keyword>
<feature type="transmembrane region" description="Helical" evidence="6">
    <location>
        <begin position="124"/>
        <end position="150"/>
    </location>
</feature>
<keyword evidence="5 6" id="KW-0472">Membrane</keyword>
<reference evidence="7 8" key="1">
    <citation type="journal article" date="2021" name="ISME Commun">
        <title>Automated analysis of genomic sequences facilitates high-throughput and comprehensive description of bacteria.</title>
        <authorList>
            <person name="Hitch T.C.A."/>
        </authorList>
    </citation>
    <scope>NUCLEOTIDE SEQUENCE [LARGE SCALE GENOMIC DNA]</scope>
    <source>
        <strain evidence="7 8">Sanger_04</strain>
    </source>
</reference>
<accession>A0ABT2S0W8</accession>
<feature type="transmembrane region" description="Helical" evidence="6">
    <location>
        <begin position="51"/>
        <end position="72"/>
    </location>
</feature>
<evidence type="ECO:0000256" key="6">
    <source>
        <dbReference type="SAM" id="Phobius"/>
    </source>
</evidence>
<evidence type="ECO:0000313" key="7">
    <source>
        <dbReference type="EMBL" id="MCU6698138.1"/>
    </source>
</evidence>
<keyword evidence="4 6" id="KW-1133">Transmembrane helix</keyword>
<feature type="transmembrane region" description="Helical" evidence="6">
    <location>
        <begin position="93"/>
        <end position="118"/>
    </location>
</feature>
<protein>
    <submittedName>
        <fullName evidence="7">ABC transporter permease</fullName>
    </submittedName>
</protein>
<keyword evidence="3 6" id="KW-0812">Transmembrane</keyword>
<dbReference type="Pfam" id="PF02653">
    <property type="entry name" value="BPD_transp_2"/>
    <property type="match status" value="1"/>
</dbReference>